<feature type="domain" description="CBM6" evidence="4">
    <location>
        <begin position="1251"/>
        <end position="1379"/>
    </location>
</feature>
<dbReference type="InterPro" id="IPR008979">
    <property type="entry name" value="Galactose-bd-like_sf"/>
</dbReference>
<protein>
    <submittedName>
        <fullName evidence="5">Discoidin domain-containing protein</fullName>
    </submittedName>
</protein>
<dbReference type="InterPro" id="IPR005194">
    <property type="entry name" value="Glyco_hydro_65_C"/>
</dbReference>
<evidence type="ECO:0000259" key="4">
    <source>
        <dbReference type="PROSITE" id="PS51175"/>
    </source>
</evidence>
<dbReference type="Pfam" id="PF16990">
    <property type="entry name" value="CBM_35"/>
    <property type="match status" value="1"/>
</dbReference>
<evidence type="ECO:0000313" key="5">
    <source>
        <dbReference type="EMBL" id="MBC8547438.1"/>
    </source>
</evidence>
<name>A0A926E0M5_9FIRM</name>
<dbReference type="GO" id="GO:0030246">
    <property type="term" value="F:carbohydrate binding"/>
    <property type="evidence" value="ECO:0007669"/>
    <property type="project" value="InterPro"/>
</dbReference>
<evidence type="ECO:0000256" key="1">
    <source>
        <dbReference type="ARBA" id="ARBA00023295"/>
    </source>
</evidence>
<keyword evidence="1" id="KW-0326">Glycosidase</keyword>
<dbReference type="PROSITE" id="PS51175">
    <property type="entry name" value="CBM6"/>
    <property type="match status" value="1"/>
</dbReference>
<dbReference type="Gene3D" id="2.60.120.260">
    <property type="entry name" value="Galactose-binding domain-like"/>
    <property type="match status" value="4"/>
</dbReference>
<dbReference type="Proteomes" id="UP000653127">
    <property type="component" value="Unassembled WGS sequence"/>
</dbReference>
<dbReference type="SUPFAM" id="SSF48208">
    <property type="entry name" value="Six-hairpin glycosidases"/>
    <property type="match status" value="1"/>
</dbReference>
<keyword evidence="1" id="KW-0378">Hydrolase</keyword>
<reference evidence="5" key="1">
    <citation type="submission" date="2020-08" db="EMBL/GenBank/DDBJ databases">
        <title>Genome public.</title>
        <authorList>
            <person name="Liu C."/>
            <person name="Sun Q."/>
        </authorList>
    </citation>
    <scope>NUCLEOTIDE SEQUENCE</scope>
    <source>
        <strain evidence="5">NSJ-31</strain>
    </source>
</reference>
<feature type="signal peptide" evidence="3">
    <location>
        <begin position="1"/>
        <end position="27"/>
    </location>
</feature>
<dbReference type="Gene3D" id="1.20.1270.90">
    <property type="entry name" value="AF1782-like"/>
    <property type="match status" value="1"/>
</dbReference>
<dbReference type="InterPro" id="IPR005084">
    <property type="entry name" value="CBM6"/>
</dbReference>
<organism evidence="5 6">
    <name type="scientific">Ligaoa zhengdingensis</name>
    <dbReference type="NCBI Taxonomy" id="2763658"/>
    <lineage>
        <taxon>Bacteria</taxon>
        <taxon>Bacillati</taxon>
        <taxon>Bacillota</taxon>
        <taxon>Clostridia</taxon>
        <taxon>Eubacteriales</taxon>
        <taxon>Oscillospiraceae</taxon>
        <taxon>Ligaoa</taxon>
    </lineage>
</organism>
<dbReference type="Pfam" id="PF22422">
    <property type="entry name" value="MGH1-like_GH"/>
    <property type="match status" value="1"/>
</dbReference>
<sequence>MLKRVLSTLLALTLTAGSLCSTLIVSAAPPEPESKSTDFITSKTDIDELLRREYIDNVPMGYNENVFSLYQPGWGFDRNDFYRTGVSGGWGMPVTVKADGMPVEVQDAEFIPSYVTSAYQPDGSASYYNHALGAVEDEEVVELPEGAPTVWASFDQTTWGCKLDYAFDGEVHANGTKNWNTYDEPLRTGDEWLEITFPQATTVNQVKLFCYVDDKTCAVPQAVAVQYWDGSAWQAVQNPVIPAFAAGENVVSFDAVESVRFKLILTSMSGKMMAFDEIEFLNSGEQNWAKGATAGGNPDVSVSFDQTQWGCKIDYAFDGQVFGNGGKNWNTWTNPIRTEDEWLEISFAGERPVDKVRLCIYQDSGDTQPPTAVSVRYWDGETWADVTGLNAPESYVKGWNELTFDNVKAQKFQLTITPQAGKSLAFDEIEFCGSEETNHALGAVKTEPVDPNEGKPRIKVSFDQTTWGNHCYFAFDGDLSQNDRNTWSTYQSTLPDGYEWVEIAYPEEITLDAVRLTVWDDGGNSRPPVSAGVQVWDEAVSDWKDVSNLKQPAAYVKGSNIITFDQVVGDRFRMTFVPTAGKWLAFNEIEMLEEMPSKNVEVTGYKYIAPDDKAAVMIEAKNLSEAPVSFEVAASSSAASTEDGAALTGTAAGFQLRIEGDEGFAAKDGKLVKAVTAAPGETVTFRVAMAFAEDAADNAAPLSSFFADSDPVATQKAAFNQWFLDTIPYVDLPDEQIKQIYYFRWYTYRNHIRMTSDDYYIISEFLPNVGWAGKHNSINCPAGLHVAEGRWLKNNQYLDDYLMHWLDRGGAVRSYSFWIANAYYERYLVNQDDYVLEYLEKLKSNYAGWDRERYDENMGLYWQINDRDGMENSVGGAVDVRGYRPTINAYQYADAMAIAELCRLVGDEEGAAEYTEKAETLKATMDEKLWDSTDHFYKLIPYGRTERADVREEIGYVPWMFNMPEDTEEHGMAWEALMDENGFFSEYGPRTTEKEYARIPTPEGEFGTGICRWDGPSWPFATTQTLVGMANLLNNYTQQKAVDKDDYFTILKTYAKSQYKNGAPWIAENLDADNGRWIADERRSPNYNHSQFANLVISGLLGIRPDDSNVLTINPLTPDDWDYFCLENVPYHNQLVTVLFDRDGSRYGQGAGFKVYVDGECVATKDAVEKTEVQLSETPVSESKAELRKLYNANRSREEGDYMADGWVAFDAAREDAKALLNKADASEAELKAAYDALFESLRGLTRVPNAKYEAEEAALTGLAHAGASATASGGSKVGTIDNAESSVTFTVDVPAAGDYEITITADGHPNFPNPSHKCYVNGDVENAKIVHYPDPVDWGVWKEYQTTLTLKEGVNTITFAYNDTMEKTFAELDCIELSLPPVDKTALGTCYDANKDKVQENYTPDSWTIFAAALENAKTALYNPDASQSALDKALSDLEAAVAGLEEVTPPEVDKTALKDLIEAAGQYEEGAYTAASWAALEEALEEANRVMEDKDATAEEVQTASDELQAAIDGLRYELNT</sequence>
<dbReference type="Pfam" id="PF03633">
    <property type="entry name" value="Glyco_hydro_65C"/>
    <property type="match status" value="1"/>
</dbReference>
<evidence type="ECO:0000256" key="3">
    <source>
        <dbReference type="SAM" id="SignalP"/>
    </source>
</evidence>
<dbReference type="Pfam" id="PF07554">
    <property type="entry name" value="FIVAR"/>
    <property type="match status" value="3"/>
</dbReference>
<keyword evidence="6" id="KW-1185">Reference proteome</keyword>
<dbReference type="Gene3D" id="1.50.10.10">
    <property type="match status" value="1"/>
</dbReference>
<keyword evidence="2" id="KW-0175">Coiled coil</keyword>
<feature type="non-terminal residue" evidence="5">
    <location>
        <position position="1523"/>
    </location>
</feature>
<feature type="coiled-coil region" evidence="2">
    <location>
        <begin position="1210"/>
        <end position="1237"/>
    </location>
</feature>
<dbReference type="GO" id="GO:0016798">
    <property type="term" value="F:hydrolase activity, acting on glycosyl bonds"/>
    <property type="evidence" value="ECO:0007669"/>
    <property type="project" value="UniProtKB-KW"/>
</dbReference>
<dbReference type="Pfam" id="PF00754">
    <property type="entry name" value="F5_F8_type_C"/>
    <property type="match status" value="1"/>
</dbReference>
<keyword evidence="3" id="KW-0732">Signal</keyword>
<evidence type="ECO:0000313" key="6">
    <source>
        <dbReference type="Proteomes" id="UP000653127"/>
    </source>
</evidence>
<dbReference type="EMBL" id="JACRST010000020">
    <property type="protein sequence ID" value="MBC8547438.1"/>
    <property type="molecule type" value="Genomic_DNA"/>
</dbReference>
<dbReference type="InterPro" id="IPR054491">
    <property type="entry name" value="MGH1-like_GH"/>
</dbReference>
<proteinExistence type="predicted"/>
<dbReference type="InterPro" id="IPR008928">
    <property type="entry name" value="6-hairpin_glycosidase_sf"/>
</dbReference>
<comment type="caution">
    <text evidence="5">The sequence shown here is derived from an EMBL/GenBank/DDBJ whole genome shotgun (WGS) entry which is preliminary data.</text>
</comment>
<accession>A0A926E0M5</accession>
<dbReference type="GO" id="GO:0005975">
    <property type="term" value="P:carbohydrate metabolic process"/>
    <property type="evidence" value="ECO:0007669"/>
    <property type="project" value="InterPro"/>
</dbReference>
<dbReference type="SUPFAM" id="SSF49785">
    <property type="entry name" value="Galactose-binding domain-like"/>
    <property type="match status" value="3"/>
</dbReference>
<dbReference type="Gene3D" id="1.20.1270.70">
    <property type="entry name" value="Designed single chain three-helix bundle"/>
    <property type="match status" value="2"/>
</dbReference>
<dbReference type="InterPro" id="IPR012341">
    <property type="entry name" value="6hp_glycosidase-like_sf"/>
</dbReference>
<evidence type="ECO:0000256" key="2">
    <source>
        <dbReference type="SAM" id="Coils"/>
    </source>
</evidence>
<feature type="chain" id="PRO_5036817896" evidence="3">
    <location>
        <begin position="28"/>
        <end position="1523"/>
    </location>
</feature>
<dbReference type="RefSeq" id="WP_249283482.1">
    <property type="nucleotide sequence ID" value="NZ_JACRST010000020.1"/>
</dbReference>
<gene>
    <name evidence="5" type="ORF">H8711_10925</name>
</gene>
<dbReference type="InterPro" id="IPR000421">
    <property type="entry name" value="FA58C"/>
</dbReference>